<dbReference type="EC" id="2.1.2.9" evidence="3 8"/>
<feature type="domain" description="Formyl transferase C-terminal" evidence="10">
    <location>
        <begin position="207"/>
        <end position="304"/>
    </location>
</feature>
<keyword evidence="6 8" id="KW-0648">Protein biosynthesis</keyword>
<dbReference type="InterPro" id="IPR041711">
    <property type="entry name" value="Met-tRNA-FMT_N"/>
</dbReference>
<evidence type="ECO:0000259" key="9">
    <source>
        <dbReference type="Pfam" id="PF00551"/>
    </source>
</evidence>
<name>A0A0B0H4N9_SOVGS</name>
<evidence type="ECO:0000259" key="10">
    <source>
        <dbReference type="Pfam" id="PF02911"/>
    </source>
</evidence>
<comment type="catalytic activity">
    <reaction evidence="7 8">
        <text>L-methionyl-tRNA(fMet) + (6R)-10-formyltetrahydrofolate = N-formyl-L-methionyl-tRNA(fMet) + (6S)-5,6,7,8-tetrahydrofolate + H(+)</text>
        <dbReference type="Rhea" id="RHEA:24380"/>
        <dbReference type="Rhea" id="RHEA-COMP:9952"/>
        <dbReference type="Rhea" id="RHEA-COMP:9953"/>
        <dbReference type="ChEBI" id="CHEBI:15378"/>
        <dbReference type="ChEBI" id="CHEBI:57453"/>
        <dbReference type="ChEBI" id="CHEBI:78530"/>
        <dbReference type="ChEBI" id="CHEBI:78844"/>
        <dbReference type="ChEBI" id="CHEBI:195366"/>
        <dbReference type="EC" id="2.1.2.9"/>
    </reaction>
</comment>
<feature type="domain" description="Formyl transferase N-terminal" evidence="9">
    <location>
        <begin position="6"/>
        <end position="183"/>
    </location>
</feature>
<dbReference type="SUPFAM" id="SSF53328">
    <property type="entry name" value="Formyltransferase"/>
    <property type="match status" value="1"/>
</dbReference>
<dbReference type="Pfam" id="PF02911">
    <property type="entry name" value="Formyl_trans_C"/>
    <property type="match status" value="1"/>
</dbReference>
<comment type="caution">
    <text evidence="11">The sequence shown here is derived from an EMBL/GenBank/DDBJ whole genome shotgun (WGS) entry which is preliminary data.</text>
</comment>
<dbReference type="CDD" id="cd08704">
    <property type="entry name" value="Met_tRNA_FMT_C"/>
    <property type="match status" value="1"/>
</dbReference>
<reference evidence="11 12" key="1">
    <citation type="journal article" date="2014" name="BMC Genomics">
        <title>The genome of the intracellular bacterium of the coastal bivalve, Solemya velum: a blueprint for thriving in and out of symbiosis.</title>
        <authorList>
            <person name="Dmytrenko O."/>
            <person name="Russell S.L."/>
            <person name="Loo W.T."/>
            <person name="Fontanez K.M."/>
            <person name="Liao L."/>
            <person name="Roeselers G."/>
            <person name="Sharma R."/>
            <person name="Stewart F.J."/>
            <person name="Newton I.L."/>
            <person name="Woyke T."/>
            <person name="Wu D."/>
            <person name="Lang J.M."/>
            <person name="Eisen J.A."/>
            <person name="Cavanaugh C.M."/>
        </authorList>
    </citation>
    <scope>NUCLEOTIDE SEQUENCE [LARGE SCALE GENOMIC DNA]</scope>
    <source>
        <strain evidence="11 12">WH</strain>
    </source>
</reference>
<keyword evidence="12" id="KW-1185">Reference proteome</keyword>
<comment type="function">
    <text evidence="1 8">Attaches a formyl group to the free amino group of methionyl-tRNA(fMet). The formyl group appears to play a dual role in the initiator identity of N-formylmethionyl-tRNA by promoting its recognition by IF2 and preventing the misappropriation of this tRNA by the elongation apparatus.</text>
</comment>
<comment type="similarity">
    <text evidence="2 8">Belongs to the Fmt family.</text>
</comment>
<dbReference type="PANTHER" id="PTHR11138">
    <property type="entry name" value="METHIONYL-TRNA FORMYLTRANSFERASE"/>
    <property type="match status" value="1"/>
</dbReference>
<gene>
    <name evidence="8" type="primary">fmt</name>
    <name evidence="11" type="ORF">JV46_28980</name>
</gene>
<dbReference type="InterPro" id="IPR011034">
    <property type="entry name" value="Formyl_transferase-like_C_sf"/>
</dbReference>
<dbReference type="GeneID" id="86990584"/>
<evidence type="ECO:0000256" key="2">
    <source>
        <dbReference type="ARBA" id="ARBA00010699"/>
    </source>
</evidence>
<dbReference type="Proteomes" id="UP000030856">
    <property type="component" value="Unassembled WGS sequence"/>
</dbReference>
<dbReference type="RefSeq" id="WP_043118142.1">
    <property type="nucleotide sequence ID" value="NZ_JRAA01000003.1"/>
</dbReference>
<keyword evidence="5 8" id="KW-0808">Transferase</keyword>
<evidence type="ECO:0000256" key="8">
    <source>
        <dbReference type="HAMAP-Rule" id="MF_00182"/>
    </source>
</evidence>
<dbReference type="PANTHER" id="PTHR11138:SF5">
    <property type="entry name" value="METHIONYL-TRNA FORMYLTRANSFERASE, MITOCHONDRIAL"/>
    <property type="match status" value="1"/>
</dbReference>
<evidence type="ECO:0000313" key="12">
    <source>
        <dbReference type="Proteomes" id="UP000030856"/>
    </source>
</evidence>
<dbReference type="InterPro" id="IPR036477">
    <property type="entry name" value="Formyl_transf_N_sf"/>
</dbReference>
<proteinExistence type="inferred from homology"/>
<dbReference type="PATRIC" id="fig|2340.3.peg.2178"/>
<dbReference type="InterPro" id="IPR002376">
    <property type="entry name" value="Formyl_transf_N"/>
</dbReference>
<dbReference type="AlphaFoldDB" id="A0A0B0H4N9"/>
<evidence type="ECO:0000313" key="11">
    <source>
        <dbReference type="EMBL" id="KHF24100.1"/>
    </source>
</evidence>
<dbReference type="InterPro" id="IPR005794">
    <property type="entry name" value="Fmt"/>
</dbReference>
<dbReference type="Gene3D" id="3.40.50.170">
    <property type="entry name" value="Formyl transferase, N-terminal domain"/>
    <property type="match status" value="1"/>
</dbReference>
<dbReference type="FunFam" id="3.40.50.12230:FF:000001">
    <property type="entry name" value="Methionyl-tRNA formyltransferase"/>
    <property type="match status" value="1"/>
</dbReference>
<dbReference type="InterPro" id="IPR044135">
    <property type="entry name" value="Met-tRNA-FMT_C"/>
</dbReference>
<sequence length="312" mass="33696">MTRPLRIIFAGTPDFSVPPLQALLDSPHQVIAVLTQPDRPAGRGRKLSPSPVKQLAVEQGVEVLQPLTLRDEAIQAQIAELDADLMVVVAYGLILPGEVLEMPRLGCLNIHASLLPRWRGAAPIQRAILAGDDETGVAIMQMEAGLDTGPVWHLRRIAIGEKETGGELHDRLSELGATALMETLPMLESGEASPVVQPDDGVVYADKLSKEEGEIDWAMPAQVISRKVRAFNPWPVAWTGYNGNKLRVWQGHERECDAEGVAGEVIAADKNGIVVQCGSGQLVIESLQLPGKRAMSAADFLNAHNILGARFE</sequence>
<dbReference type="STRING" id="2340.JV46_28980"/>
<dbReference type="Gene3D" id="3.10.25.10">
    <property type="entry name" value="Formyl transferase, C-terminal domain"/>
    <property type="match status" value="1"/>
</dbReference>
<evidence type="ECO:0000256" key="7">
    <source>
        <dbReference type="ARBA" id="ARBA00048558"/>
    </source>
</evidence>
<evidence type="ECO:0000256" key="4">
    <source>
        <dbReference type="ARBA" id="ARBA00016014"/>
    </source>
</evidence>
<feature type="binding site" evidence="8">
    <location>
        <begin position="113"/>
        <end position="116"/>
    </location>
    <ligand>
        <name>(6S)-5,6,7,8-tetrahydrofolate</name>
        <dbReference type="ChEBI" id="CHEBI:57453"/>
    </ligand>
</feature>
<protein>
    <recommendedName>
        <fullName evidence="4 8">Methionyl-tRNA formyltransferase</fullName>
        <ecNumber evidence="3 8">2.1.2.9</ecNumber>
    </recommendedName>
</protein>
<dbReference type="eggNOG" id="COG0223">
    <property type="taxonomic scope" value="Bacteria"/>
</dbReference>
<dbReference type="GO" id="GO:0004479">
    <property type="term" value="F:methionyl-tRNA formyltransferase activity"/>
    <property type="evidence" value="ECO:0007669"/>
    <property type="project" value="UniProtKB-UniRule"/>
</dbReference>
<dbReference type="InterPro" id="IPR005793">
    <property type="entry name" value="Formyl_trans_C"/>
</dbReference>
<dbReference type="InterPro" id="IPR037022">
    <property type="entry name" value="Formyl_trans_C_sf"/>
</dbReference>
<evidence type="ECO:0000256" key="6">
    <source>
        <dbReference type="ARBA" id="ARBA00022917"/>
    </source>
</evidence>
<dbReference type="GO" id="GO:0005829">
    <property type="term" value="C:cytosol"/>
    <property type="evidence" value="ECO:0007669"/>
    <property type="project" value="TreeGrafter"/>
</dbReference>
<dbReference type="SUPFAM" id="SSF50486">
    <property type="entry name" value="FMT C-terminal domain-like"/>
    <property type="match status" value="1"/>
</dbReference>
<dbReference type="Pfam" id="PF00551">
    <property type="entry name" value="Formyl_trans_N"/>
    <property type="match status" value="1"/>
</dbReference>
<dbReference type="OrthoDB" id="9802815at2"/>
<evidence type="ECO:0000256" key="1">
    <source>
        <dbReference type="ARBA" id="ARBA00002606"/>
    </source>
</evidence>
<dbReference type="EMBL" id="JRAA01000003">
    <property type="protein sequence ID" value="KHF24100.1"/>
    <property type="molecule type" value="Genomic_DNA"/>
</dbReference>
<dbReference type="HAMAP" id="MF_00182">
    <property type="entry name" value="Formyl_trans"/>
    <property type="match status" value="1"/>
</dbReference>
<accession>A0A0B0H4N9</accession>
<evidence type="ECO:0000256" key="3">
    <source>
        <dbReference type="ARBA" id="ARBA00012261"/>
    </source>
</evidence>
<evidence type="ECO:0000256" key="5">
    <source>
        <dbReference type="ARBA" id="ARBA00022679"/>
    </source>
</evidence>
<dbReference type="NCBIfam" id="TIGR00460">
    <property type="entry name" value="fmt"/>
    <property type="match status" value="1"/>
</dbReference>
<dbReference type="FunFam" id="3.40.50.170:FF:000003">
    <property type="entry name" value="Methionyl-tRNA formyltransferase"/>
    <property type="match status" value="1"/>
</dbReference>
<dbReference type="CDD" id="cd08646">
    <property type="entry name" value="FMT_core_Met-tRNA-FMT_N"/>
    <property type="match status" value="1"/>
</dbReference>
<organism evidence="11 12">
    <name type="scientific">Solemya velum gill symbiont</name>
    <dbReference type="NCBI Taxonomy" id="2340"/>
    <lineage>
        <taxon>Bacteria</taxon>
        <taxon>Pseudomonadati</taxon>
        <taxon>Pseudomonadota</taxon>
        <taxon>Gammaproteobacteria</taxon>
        <taxon>sulfur-oxidizing symbionts</taxon>
    </lineage>
</organism>